<name>A0A8J7K8R7_9NEIS</name>
<organism evidence="1 2">
    <name type="scientific">Chitinilyticum piscinae</name>
    <dbReference type="NCBI Taxonomy" id="2866724"/>
    <lineage>
        <taxon>Bacteria</taxon>
        <taxon>Pseudomonadati</taxon>
        <taxon>Pseudomonadota</taxon>
        <taxon>Betaproteobacteria</taxon>
        <taxon>Neisseriales</taxon>
        <taxon>Chitinibacteraceae</taxon>
        <taxon>Chitinilyticum</taxon>
    </lineage>
</organism>
<evidence type="ECO:0000313" key="1">
    <source>
        <dbReference type="EMBL" id="MBE9610003.1"/>
    </source>
</evidence>
<sequence length="90" mass="9863">MNQLTESTPDAPLKTLGQILIAEVRDATLRRMELIIGGKLKSATAQMLHQQITEGCSPELAQRIATEAIDAALFRLLNLLDENAAFSLRC</sequence>
<comment type="caution">
    <text evidence="1">The sequence shown here is derived from an EMBL/GenBank/DDBJ whole genome shotgun (WGS) entry which is preliminary data.</text>
</comment>
<proteinExistence type="predicted"/>
<dbReference type="Proteomes" id="UP000604481">
    <property type="component" value="Unassembled WGS sequence"/>
</dbReference>
<keyword evidence="2" id="KW-1185">Reference proteome</keyword>
<gene>
    <name evidence="1" type="ORF">INR99_11680</name>
</gene>
<evidence type="ECO:0000313" key="2">
    <source>
        <dbReference type="Proteomes" id="UP000604481"/>
    </source>
</evidence>
<accession>A0A8J7K8R7</accession>
<dbReference type="EMBL" id="JADFUA010000006">
    <property type="protein sequence ID" value="MBE9610003.1"/>
    <property type="molecule type" value="Genomic_DNA"/>
</dbReference>
<dbReference type="AlphaFoldDB" id="A0A8J7K8R7"/>
<protein>
    <submittedName>
        <fullName evidence="1">Uncharacterized protein</fullName>
    </submittedName>
</protein>
<reference evidence="1 2" key="1">
    <citation type="submission" date="2020-10" db="EMBL/GenBank/DDBJ databases">
        <title>The genome sequence of Chitinilyticum litopenaei 4Y14.</title>
        <authorList>
            <person name="Liu Y."/>
        </authorList>
    </citation>
    <scope>NUCLEOTIDE SEQUENCE [LARGE SCALE GENOMIC DNA]</scope>
    <source>
        <strain evidence="1 2">4Y14</strain>
    </source>
</reference>
<dbReference type="RefSeq" id="WP_194116524.1">
    <property type="nucleotide sequence ID" value="NZ_JADFUA010000006.1"/>
</dbReference>